<sequence>MGDSVRKGERLLVGEGMAVWAADKPGGLILEFADEAVCEAAFRIQQLLERHAVPTGFVERLGSRILLARRLELLPVEVVIEAAPGQVDVAFRAGGRTLDRAEAESLLTPDRLERIEDLAAHAARSLRAHLSLRGIAHLRARLRFGLTEDGACLLQVVNPLECELGSTDMRQVAELLGG</sequence>
<protein>
    <recommendedName>
        <fullName evidence="3">ATP-grasp domain-containing protein</fullName>
    </recommendedName>
</protein>
<reference evidence="1 2" key="1">
    <citation type="submission" date="2021-03" db="EMBL/GenBank/DDBJ databases">
        <title>Genomic Encyclopedia of Type Strains, Phase IV (KMG-IV): sequencing the most valuable type-strain genomes for metagenomic binning, comparative biology and taxonomic classification.</title>
        <authorList>
            <person name="Goeker M."/>
        </authorList>
    </citation>
    <scope>NUCLEOTIDE SEQUENCE [LARGE SCALE GENOMIC DNA]</scope>
    <source>
        <strain evidence="1 2">DSM 27138</strain>
    </source>
</reference>
<dbReference type="RefSeq" id="WP_209467554.1">
    <property type="nucleotide sequence ID" value="NZ_JAGGLG010000028.1"/>
</dbReference>
<accession>A0ABS4JWT0</accession>
<evidence type="ECO:0000313" key="2">
    <source>
        <dbReference type="Proteomes" id="UP001519289"/>
    </source>
</evidence>
<evidence type="ECO:0008006" key="3">
    <source>
        <dbReference type="Google" id="ProtNLM"/>
    </source>
</evidence>
<evidence type="ECO:0000313" key="1">
    <source>
        <dbReference type="EMBL" id="MBP2019446.1"/>
    </source>
</evidence>
<gene>
    <name evidence="1" type="ORF">J2Z79_002885</name>
</gene>
<dbReference type="EMBL" id="JAGGLG010000028">
    <property type="protein sequence ID" value="MBP2019446.1"/>
    <property type="molecule type" value="Genomic_DNA"/>
</dbReference>
<proteinExistence type="predicted"/>
<keyword evidence="2" id="KW-1185">Reference proteome</keyword>
<organism evidence="1 2">
    <name type="scientific">Symbiobacterium terraclitae</name>
    <dbReference type="NCBI Taxonomy" id="557451"/>
    <lineage>
        <taxon>Bacteria</taxon>
        <taxon>Bacillati</taxon>
        <taxon>Bacillota</taxon>
        <taxon>Clostridia</taxon>
        <taxon>Eubacteriales</taxon>
        <taxon>Symbiobacteriaceae</taxon>
        <taxon>Symbiobacterium</taxon>
    </lineage>
</organism>
<name>A0ABS4JWT0_9FIRM</name>
<dbReference type="SUPFAM" id="SSF56104">
    <property type="entry name" value="SAICAR synthase-like"/>
    <property type="match status" value="1"/>
</dbReference>
<comment type="caution">
    <text evidence="1">The sequence shown here is derived from an EMBL/GenBank/DDBJ whole genome shotgun (WGS) entry which is preliminary data.</text>
</comment>
<dbReference type="Proteomes" id="UP001519289">
    <property type="component" value="Unassembled WGS sequence"/>
</dbReference>